<sequence>MYRSFFTSLFFFLTLYEKIHAFTPVDCLQNLSKSTELETQFTGTGNVYCAYINSNSIQEVTFNVKNTDIKDWDITVGNWDSQNTFVDTHNPLVVTDTSANNYKISMQNVNANAIVWVLNNGENGEIENVNLLKNSSKREEISCLAFDPNFIWEDISWDSLNEKSFSGVINLNNTVYLNTLALLFKKKNSNGSNDYFTNDYKIEFKIKSDSSDWAVYAGEYDKGTSEVSICKEWYLYDYTDISVTKETRVILEGEGSSCKNNIIWFQNIKNDQSSQRIWLSNLVVKNCDNDDD</sequence>
<keyword evidence="3" id="KW-1185">Reference proteome</keyword>
<dbReference type="OrthoDB" id="10456219at2759"/>
<feature type="chain" id="PRO_5012734169" evidence="1">
    <location>
        <begin position="22"/>
        <end position="292"/>
    </location>
</feature>
<evidence type="ECO:0000313" key="2">
    <source>
        <dbReference type="EMBL" id="ORY86597.1"/>
    </source>
</evidence>
<reference evidence="2 3" key="1">
    <citation type="submission" date="2016-08" db="EMBL/GenBank/DDBJ databases">
        <title>A Parts List for Fungal Cellulosomes Revealed by Comparative Genomics.</title>
        <authorList>
            <consortium name="DOE Joint Genome Institute"/>
            <person name="Haitjema C.H."/>
            <person name="Gilmore S.P."/>
            <person name="Henske J.K."/>
            <person name="Solomon K.V."/>
            <person name="De Groot R."/>
            <person name="Kuo A."/>
            <person name="Mondo S.J."/>
            <person name="Salamov A.A."/>
            <person name="Labutti K."/>
            <person name="Zhao Z."/>
            <person name="Chiniquy J."/>
            <person name="Barry K."/>
            <person name="Brewer H.M."/>
            <person name="Purvine S.O."/>
            <person name="Wright A.T."/>
            <person name="Boxma B."/>
            <person name="Van Alen T."/>
            <person name="Hackstein J.H."/>
            <person name="Baker S.E."/>
            <person name="Grigoriev I.V."/>
            <person name="O'Malley M.A."/>
        </authorList>
    </citation>
    <scope>NUCLEOTIDE SEQUENCE [LARGE SCALE GENOMIC DNA]</scope>
    <source>
        <strain evidence="2 3">G1</strain>
    </source>
</reference>
<accession>A0A1Y2FSN0</accession>
<dbReference type="EMBL" id="MCOG01000002">
    <property type="protein sequence ID" value="ORY86597.1"/>
    <property type="molecule type" value="Genomic_DNA"/>
</dbReference>
<dbReference type="Proteomes" id="UP000193920">
    <property type="component" value="Unassembled WGS sequence"/>
</dbReference>
<keyword evidence="1" id="KW-0732">Signal</keyword>
<proteinExistence type="predicted"/>
<comment type="caution">
    <text evidence="2">The sequence shown here is derived from an EMBL/GenBank/DDBJ whole genome shotgun (WGS) entry which is preliminary data.</text>
</comment>
<evidence type="ECO:0000256" key="1">
    <source>
        <dbReference type="SAM" id="SignalP"/>
    </source>
</evidence>
<feature type="signal peptide" evidence="1">
    <location>
        <begin position="1"/>
        <end position="21"/>
    </location>
</feature>
<gene>
    <name evidence="2" type="ORF">LY90DRAFT_663238</name>
</gene>
<dbReference type="AlphaFoldDB" id="A0A1Y2FSN0"/>
<organism evidence="2 3">
    <name type="scientific">Neocallimastix californiae</name>
    <dbReference type="NCBI Taxonomy" id="1754190"/>
    <lineage>
        <taxon>Eukaryota</taxon>
        <taxon>Fungi</taxon>
        <taxon>Fungi incertae sedis</taxon>
        <taxon>Chytridiomycota</taxon>
        <taxon>Chytridiomycota incertae sedis</taxon>
        <taxon>Neocallimastigomycetes</taxon>
        <taxon>Neocallimastigales</taxon>
        <taxon>Neocallimastigaceae</taxon>
        <taxon>Neocallimastix</taxon>
    </lineage>
</organism>
<name>A0A1Y2FSN0_9FUNG</name>
<evidence type="ECO:0000313" key="3">
    <source>
        <dbReference type="Proteomes" id="UP000193920"/>
    </source>
</evidence>
<protein>
    <submittedName>
        <fullName evidence="2">Uncharacterized protein</fullName>
    </submittedName>
</protein>